<accession>A0A8T1XBD2</accession>
<keyword evidence="4" id="KW-1185">Reference proteome</keyword>
<name>A0A8T1XBD2_ARASU</name>
<feature type="domain" description="Arabidopsis retrotransposon Orf1 C-terminal" evidence="2">
    <location>
        <begin position="636"/>
        <end position="774"/>
    </location>
</feature>
<dbReference type="EMBL" id="JAEFBJ010000107">
    <property type="protein sequence ID" value="KAG7530190.1"/>
    <property type="molecule type" value="Genomic_DNA"/>
</dbReference>
<reference evidence="3 4" key="1">
    <citation type="submission" date="2020-12" db="EMBL/GenBank/DDBJ databases">
        <title>Concerted genomic and epigenomic changes stabilize Arabidopsis allopolyploids.</title>
        <authorList>
            <person name="Chen Z."/>
        </authorList>
    </citation>
    <scope>NUCLEOTIDE SEQUENCE [LARGE SCALE GENOMIC DNA]</scope>
    <source>
        <strain evidence="3">As9502</strain>
        <tissue evidence="3">Leaf</tissue>
    </source>
</reference>
<sequence>GSSNVIEWPELRLLDLVVEWTGRMAPKSLDLGVEYVGRMAPKSLDLGVEYVFWFWLVSSNLLANSSKSPENNSEMQYVCKAILIMQKDTKTKTHTDFNYTIKALRSKKKLDAKPKTHTDFSYTIKALQSKKKLDTKTKTHTDFGYTIKALRSKKKLELKPQPDLKSLSSVSLLKDTKPKTHTDFSYTIKALRSKKKLDTKTKTHTDFDYTIKALRSKKKLDTKTKTHTDFGYTIKALRSKKKLCDLELLTSELEEADLIMSNHSTPWSSRCFTTSTDYSTPWSSRIPQHFTSPLDLLVEYRQERHSITSLDLLVEYHHLHHFTFTRSPYSTTRSSTFITFTRSLYHQAEYHHLYHSTTYSTASFRVFSILHSTRHLSTRKKRRLLLITRPLTRPPGSSKVLNLFKRKAEIALGKRAMTERYELKDEDLEDEYMPEHARRATKLLHKPDVLPAKKYIRLFKLNEFCSTRYPCSTTLAQLGLLEDVQHLYQSCHLDTLMAYPYVAYEEQTIQFLSTLQVKLYQALGKIVWFPSGTGTKPKYDREELKDLWITIGSSIPLNSSRSKSNQIRSPVIRYFQRSIANVLYSREITGTVTNSYMEMIAMALKGTLRQTKNNMSLEAITTREHEALVHKWCCDTILIACGVPITCDRLEPRAMDIEYLRHYKFLEFAMVGDLHRFRFEHSTNKRASILLPSPEVTRIIEGNNIDFRPEIGNLYYENAPPLDEDDLIEEAAEDGLDEDRAVEFDTSMYHFDEHVPPARESKSLSEAHRNNNKL</sequence>
<dbReference type="Pfam" id="PF03078">
    <property type="entry name" value="ATHILA"/>
    <property type="match status" value="2"/>
</dbReference>
<evidence type="ECO:0000256" key="1">
    <source>
        <dbReference type="SAM" id="MobiDB-lite"/>
    </source>
</evidence>
<feature type="non-terminal residue" evidence="3">
    <location>
        <position position="1"/>
    </location>
</feature>
<gene>
    <name evidence="3" type="ORF">ISN44_Un107g000010</name>
</gene>
<dbReference type="Proteomes" id="UP000694251">
    <property type="component" value="Unassembled WGS sequence"/>
</dbReference>
<evidence type="ECO:0000313" key="3">
    <source>
        <dbReference type="EMBL" id="KAG7530190.1"/>
    </source>
</evidence>
<feature type="domain" description="Arabidopsis retrotransposon Orf1 C-terminal" evidence="2">
    <location>
        <begin position="406"/>
        <end position="522"/>
    </location>
</feature>
<feature type="region of interest" description="Disordered" evidence="1">
    <location>
        <begin position="755"/>
        <end position="774"/>
    </location>
</feature>
<evidence type="ECO:0000259" key="2">
    <source>
        <dbReference type="Pfam" id="PF03078"/>
    </source>
</evidence>
<proteinExistence type="predicted"/>
<comment type="caution">
    <text evidence="3">The sequence shown here is derived from an EMBL/GenBank/DDBJ whole genome shotgun (WGS) entry which is preliminary data.</text>
</comment>
<dbReference type="AlphaFoldDB" id="A0A8T1XBD2"/>
<evidence type="ECO:0000313" key="4">
    <source>
        <dbReference type="Proteomes" id="UP000694251"/>
    </source>
</evidence>
<organism evidence="3 4">
    <name type="scientific">Arabidopsis suecica</name>
    <name type="common">Swedish thale-cress</name>
    <name type="synonym">Cardaminopsis suecica</name>
    <dbReference type="NCBI Taxonomy" id="45249"/>
    <lineage>
        <taxon>Eukaryota</taxon>
        <taxon>Viridiplantae</taxon>
        <taxon>Streptophyta</taxon>
        <taxon>Embryophyta</taxon>
        <taxon>Tracheophyta</taxon>
        <taxon>Spermatophyta</taxon>
        <taxon>Magnoliopsida</taxon>
        <taxon>eudicotyledons</taxon>
        <taxon>Gunneridae</taxon>
        <taxon>Pentapetalae</taxon>
        <taxon>rosids</taxon>
        <taxon>malvids</taxon>
        <taxon>Brassicales</taxon>
        <taxon>Brassicaceae</taxon>
        <taxon>Camelineae</taxon>
        <taxon>Arabidopsis</taxon>
    </lineage>
</organism>
<dbReference type="InterPro" id="IPR004312">
    <property type="entry name" value="ATHILA_Orf1_C"/>
</dbReference>
<protein>
    <recommendedName>
        <fullName evidence="2">Arabidopsis retrotransposon Orf1 C-terminal domain-containing protein</fullName>
    </recommendedName>
</protein>